<dbReference type="RefSeq" id="WP_066466557.1">
    <property type="nucleotide sequence ID" value="NZ_MATO01000080.1"/>
</dbReference>
<evidence type="ECO:0000313" key="9">
    <source>
        <dbReference type="Proteomes" id="UP000093482"/>
    </source>
</evidence>
<dbReference type="EMBL" id="MATO01000080">
    <property type="protein sequence ID" value="OCS84259.1"/>
    <property type="molecule type" value="Genomic_DNA"/>
</dbReference>
<keyword evidence="9" id="KW-1185">Reference proteome</keyword>
<accession>A0A1C0YAU8</accession>
<feature type="chain" id="PRO_5008648990" description="Flagellar protein" evidence="7">
    <location>
        <begin position="19"/>
        <end position="210"/>
    </location>
</feature>
<reference evidence="8 9" key="1">
    <citation type="submission" date="2016-07" db="EMBL/GenBank/DDBJ databases">
        <title>Caryophanon latum genome sequencing.</title>
        <authorList>
            <person name="Verma A."/>
            <person name="Pal Y."/>
            <person name="Krishnamurthi S."/>
        </authorList>
    </citation>
    <scope>NUCLEOTIDE SEQUENCE [LARGE SCALE GENOMIC DNA]</scope>
    <source>
        <strain evidence="8 9">DSM 14151</strain>
    </source>
</reference>
<keyword evidence="4 6" id="KW-1133">Transmembrane helix</keyword>
<feature type="transmembrane region" description="Helical" evidence="6">
    <location>
        <begin position="62"/>
        <end position="83"/>
    </location>
</feature>
<evidence type="ECO:0000313" key="8">
    <source>
        <dbReference type="EMBL" id="OCS84259.1"/>
    </source>
</evidence>
<proteinExistence type="predicted"/>
<comment type="caution">
    <text evidence="8">The sequence shown here is derived from an EMBL/GenBank/DDBJ whole genome shotgun (WGS) entry which is preliminary data.</text>
</comment>
<evidence type="ECO:0000256" key="1">
    <source>
        <dbReference type="ARBA" id="ARBA00004236"/>
    </source>
</evidence>
<dbReference type="Proteomes" id="UP000093482">
    <property type="component" value="Unassembled WGS sequence"/>
</dbReference>
<comment type="subcellular location">
    <subcellularLocation>
        <location evidence="1">Cell membrane</location>
    </subcellularLocation>
</comment>
<keyword evidence="5 6" id="KW-0472">Membrane</keyword>
<evidence type="ECO:0000256" key="5">
    <source>
        <dbReference type="ARBA" id="ARBA00023136"/>
    </source>
</evidence>
<keyword evidence="2" id="KW-1003">Cell membrane</keyword>
<dbReference type="GO" id="GO:0016020">
    <property type="term" value="C:membrane"/>
    <property type="evidence" value="ECO:0007669"/>
    <property type="project" value="InterPro"/>
</dbReference>
<dbReference type="Pfam" id="PF04347">
    <property type="entry name" value="FliO"/>
    <property type="match status" value="1"/>
</dbReference>
<feature type="signal peptide" evidence="7">
    <location>
        <begin position="1"/>
        <end position="18"/>
    </location>
</feature>
<keyword evidence="7" id="KW-0732">Signal</keyword>
<dbReference type="AlphaFoldDB" id="A0A1C0YAU8"/>
<evidence type="ECO:0000256" key="7">
    <source>
        <dbReference type="SAM" id="SignalP"/>
    </source>
</evidence>
<gene>
    <name evidence="8" type="ORF">A6K76_15825</name>
</gene>
<keyword evidence="3 6" id="KW-0812">Transmembrane</keyword>
<organism evidence="8 9">
    <name type="scientific">Caryophanon latum</name>
    <dbReference type="NCBI Taxonomy" id="33977"/>
    <lineage>
        <taxon>Bacteria</taxon>
        <taxon>Bacillati</taxon>
        <taxon>Bacillota</taxon>
        <taxon>Bacilli</taxon>
        <taxon>Bacillales</taxon>
        <taxon>Caryophanaceae</taxon>
        <taxon>Caryophanon</taxon>
    </lineage>
</organism>
<protein>
    <recommendedName>
        <fullName evidence="10">Flagellar protein</fullName>
    </recommendedName>
</protein>
<dbReference type="GO" id="GO:0044781">
    <property type="term" value="P:bacterial-type flagellum organization"/>
    <property type="evidence" value="ECO:0007669"/>
    <property type="project" value="InterPro"/>
</dbReference>
<evidence type="ECO:0000256" key="3">
    <source>
        <dbReference type="ARBA" id="ARBA00022692"/>
    </source>
</evidence>
<dbReference type="InterPro" id="IPR022781">
    <property type="entry name" value="Flagellar_biosynth_FliO"/>
</dbReference>
<evidence type="ECO:0000256" key="6">
    <source>
        <dbReference type="SAM" id="Phobius"/>
    </source>
</evidence>
<evidence type="ECO:0008006" key="10">
    <source>
        <dbReference type="Google" id="ProtNLM"/>
    </source>
</evidence>
<sequence>MLAVLMIIAFGAPIHSQASVSDAINATNECEQNPDVACPDTTPSAAEMESPSAAVGFNAWDYIKMMLAFSVVIVLLFLVLRFLKKQTQQVQQNALMQNLGGVSVGQQKSIQLVKVGNKMMLIGVGDNVQLLREVTDEDEVAELQAIHESQQLFGDTTPYVVKVMRNWMNKKEAAPTEEFGSVLNKRLEEIKKDRAKDLEAWRNEEEDHNK</sequence>
<evidence type="ECO:0000256" key="4">
    <source>
        <dbReference type="ARBA" id="ARBA00022989"/>
    </source>
</evidence>
<evidence type="ECO:0000256" key="2">
    <source>
        <dbReference type="ARBA" id="ARBA00022475"/>
    </source>
</evidence>
<name>A0A1C0YAU8_9BACL</name>